<evidence type="ECO:0000313" key="1">
    <source>
        <dbReference type="EMBL" id="SNB67692.1"/>
    </source>
</evidence>
<dbReference type="Gene3D" id="1.25.40.10">
    <property type="entry name" value="Tetratricopeptide repeat domain"/>
    <property type="match status" value="1"/>
</dbReference>
<dbReference type="Proteomes" id="UP000197025">
    <property type="component" value="Unassembled WGS sequence"/>
</dbReference>
<accession>A0A212R686</accession>
<protein>
    <submittedName>
        <fullName evidence="1">Uncharacterized protein</fullName>
    </submittedName>
</protein>
<proteinExistence type="predicted"/>
<sequence>MRLPRLFGRKPARPDPEPLRQAILAFLQARTWSESRRVVEEHPELLSDEADALLGQLIAAQEDANARRYLEERRALLRRCREVGVERAFREKTEPAAPSEEEMRQHPLYRLAESVMRGERSLEAALRQATAPDTLQALDDRAIERLDDYILALSRDPARPIQARVRAYVLAELNHAAAQALPASPPIRAYTANRLGNRIEDYPFKTPAHLERRVEAYREALTIWQQEGDERRAAMLQNNLGNAYLRLAEVRDREA</sequence>
<dbReference type="EMBL" id="FYEK01000032">
    <property type="protein sequence ID" value="SNB67692.1"/>
    <property type="molecule type" value="Genomic_DNA"/>
</dbReference>
<dbReference type="InterPro" id="IPR011990">
    <property type="entry name" value="TPR-like_helical_dom_sf"/>
</dbReference>
<keyword evidence="2" id="KW-1185">Reference proteome</keyword>
<gene>
    <name evidence="1" type="ORF">SAMN02746019_00013820</name>
</gene>
<organism evidence="1 2">
    <name type="scientific">Thermoflexus hugenholtzii JAD2</name>
    <dbReference type="NCBI Taxonomy" id="877466"/>
    <lineage>
        <taxon>Bacteria</taxon>
        <taxon>Bacillati</taxon>
        <taxon>Chloroflexota</taxon>
        <taxon>Thermoflexia</taxon>
        <taxon>Thermoflexales</taxon>
        <taxon>Thermoflexaceae</taxon>
        <taxon>Thermoflexus</taxon>
    </lineage>
</organism>
<dbReference type="InParanoid" id="A0A212R686"/>
<name>A0A212R686_9CHLR</name>
<dbReference type="AlphaFoldDB" id="A0A212R686"/>
<feature type="non-terminal residue" evidence="1">
    <location>
        <position position="255"/>
    </location>
</feature>
<evidence type="ECO:0000313" key="2">
    <source>
        <dbReference type="Proteomes" id="UP000197025"/>
    </source>
</evidence>
<reference evidence="2" key="1">
    <citation type="submission" date="2017-06" db="EMBL/GenBank/DDBJ databases">
        <authorList>
            <person name="Varghese N."/>
            <person name="Submissions S."/>
        </authorList>
    </citation>
    <scope>NUCLEOTIDE SEQUENCE [LARGE SCALE GENOMIC DNA]</scope>
    <source>
        <strain evidence="2">JAD2</strain>
    </source>
</reference>